<accession>A0AAD5G6L3</accession>
<dbReference type="AlphaFoldDB" id="A0AAD5G6L3"/>
<sequence>MVPMLMDLNMKLSWDGLRSQTTVKAYILGESGVICR</sequence>
<protein>
    <submittedName>
        <fullName evidence="1">Uncharacterized protein</fullName>
    </submittedName>
</protein>
<evidence type="ECO:0000313" key="2">
    <source>
        <dbReference type="Proteomes" id="UP001206925"/>
    </source>
</evidence>
<name>A0AAD5G6L3_AMBAR</name>
<evidence type="ECO:0000313" key="1">
    <source>
        <dbReference type="EMBL" id="KAI7730900.1"/>
    </source>
</evidence>
<keyword evidence="2" id="KW-1185">Reference proteome</keyword>
<dbReference type="Proteomes" id="UP001206925">
    <property type="component" value="Unassembled WGS sequence"/>
</dbReference>
<proteinExistence type="predicted"/>
<organism evidence="1 2">
    <name type="scientific">Ambrosia artemisiifolia</name>
    <name type="common">Common ragweed</name>
    <dbReference type="NCBI Taxonomy" id="4212"/>
    <lineage>
        <taxon>Eukaryota</taxon>
        <taxon>Viridiplantae</taxon>
        <taxon>Streptophyta</taxon>
        <taxon>Embryophyta</taxon>
        <taxon>Tracheophyta</taxon>
        <taxon>Spermatophyta</taxon>
        <taxon>Magnoliopsida</taxon>
        <taxon>eudicotyledons</taxon>
        <taxon>Gunneridae</taxon>
        <taxon>Pentapetalae</taxon>
        <taxon>asterids</taxon>
        <taxon>campanulids</taxon>
        <taxon>Asterales</taxon>
        <taxon>Asteraceae</taxon>
        <taxon>Asteroideae</taxon>
        <taxon>Heliantheae alliance</taxon>
        <taxon>Heliantheae</taxon>
        <taxon>Ambrosia</taxon>
    </lineage>
</organism>
<comment type="caution">
    <text evidence="1">The sequence shown here is derived from an EMBL/GenBank/DDBJ whole genome shotgun (WGS) entry which is preliminary data.</text>
</comment>
<gene>
    <name evidence="1" type="ORF">M8C21_013322</name>
</gene>
<dbReference type="EMBL" id="JAMZMK010010593">
    <property type="protein sequence ID" value="KAI7730900.1"/>
    <property type="molecule type" value="Genomic_DNA"/>
</dbReference>
<reference evidence="1" key="1">
    <citation type="submission" date="2022-06" db="EMBL/GenBank/DDBJ databases">
        <title>Uncovering the hologenomic basis of an extraordinary plant invasion.</title>
        <authorList>
            <person name="Bieker V.C."/>
            <person name="Martin M.D."/>
            <person name="Gilbert T."/>
            <person name="Hodgins K."/>
            <person name="Battlay P."/>
            <person name="Petersen B."/>
            <person name="Wilson J."/>
        </authorList>
    </citation>
    <scope>NUCLEOTIDE SEQUENCE</scope>
    <source>
        <strain evidence="1">AA19_3_7</strain>
        <tissue evidence="1">Leaf</tissue>
    </source>
</reference>